<dbReference type="InterPro" id="IPR000595">
    <property type="entry name" value="cNMP-bd_dom"/>
</dbReference>
<evidence type="ECO:0000256" key="1">
    <source>
        <dbReference type="ARBA" id="ARBA00004370"/>
    </source>
</evidence>
<keyword evidence="7 9" id="KW-0443">Lipid metabolism</keyword>
<dbReference type="InterPro" id="IPR056556">
    <property type="entry name" value="NTE1_P-loop_dom"/>
</dbReference>
<dbReference type="InterPro" id="IPR001423">
    <property type="entry name" value="LysoPLipase_patatin_CS"/>
</dbReference>
<reference evidence="13" key="1">
    <citation type="submission" date="2020-10" db="EMBL/GenBank/DDBJ databases">
        <authorList>
            <person name="Kikuchi T."/>
        </authorList>
    </citation>
    <scope>NUCLEOTIDE SEQUENCE</scope>
    <source>
        <strain evidence="13">NKZ352</strain>
    </source>
</reference>
<evidence type="ECO:0000256" key="9">
    <source>
        <dbReference type="PROSITE-ProRule" id="PRU01161"/>
    </source>
</evidence>
<feature type="short sequence motif" description="GXSXG" evidence="9">
    <location>
        <begin position="465"/>
        <end position="469"/>
    </location>
</feature>
<keyword evidence="3" id="KW-0812">Transmembrane</keyword>
<dbReference type="GO" id="GO:0004622">
    <property type="term" value="F:phosphatidylcholine lysophospholipase activity"/>
    <property type="evidence" value="ECO:0007669"/>
    <property type="project" value="InterPro"/>
</dbReference>
<dbReference type="PROSITE" id="PS50042">
    <property type="entry name" value="CNMP_BINDING_3"/>
    <property type="match status" value="1"/>
</dbReference>
<dbReference type="Pfam" id="PF00027">
    <property type="entry name" value="cNMP_binding"/>
    <property type="match status" value="1"/>
</dbReference>
<dbReference type="CDD" id="cd00038">
    <property type="entry name" value="CAP_ED"/>
    <property type="match status" value="1"/>
</dbReference>
<feature type="active site" description="Proton acceptor" evidence="9">
    <location>
        <position position="587"/>
    </location>
</feature>
<keyword evidence="6" id="KW-1133">Transmembrane helix</keyword>
<evidence type="ECO:0000259" key="12">
    <source>
        <dbReference type="PROSITE" id="PS51635"/>
    </source>
</evidence>
<dbReference type="GO" id="GO:0005783">
    <property type="term" value="C:endoplasmic reticulum"/>
    <property type="evidence" value="ECO:0007669"/>
    <property type="project" value="TreeGrafter"/>
</dbReference>
<dbReference type="Pfam" id="PF24179">
    <property type="entry name" value="NTE_Ploop"/>
    <property type="match status" value="1"/>
</dbReference>
<dbReference type="GO" id="GO:0016042">
    <property type="term" value="P:lipid catabolic process"/>
    <property type="evidence" value="ECO:0007669"/>
    <property type="project" value="UniProtKB-UniRule"/>
</dbReference>
<dbReference type="InterPro" id="IPR018490">
    <property type="entry name" value="cNMP-bd_dom_sf"/>
</dbReference>
<dbReference type="PANTHER" id="PTHR14226">
    <property type="entry name" value="NEUROPATHY TARGET ESTERASE/SWISS CHEESE D.MELANOGASTER"/>
    <property type="match status" value="1"/>
</dbReference>
<proteinExistence type="inferred from homology"/>
<dbReference type="PROSITE" id="PS51635">
    <property type="entry name" value="PNPLA"/>
    <property type="match status" value="1"/>
</dbReference>
<dbReference type="InterPro" id="IPR002641">
    <property type="entry name" value="PNPLA_dom"/>
</dbReference>
<evidence type="ECO:0000259" key="11">
    <source>
        <dbReference type="PROSITE" id="PS50042"/>
    </source>
</evidence>
<feature type="short sequence motif" description="DGA/G" evidence="9">
    <location>
        <begin position="587"/>
        <end position="589"/>
    </location>
</feature>
<evidence type="ECO:0000313" key="14">
    <source>
        <dbReference type="Proteomes" id="UP000835052"/>
    </source>
</evidence>
<dbReference type="PROSITE" id="PS01237">
    <property type="entry name" value="UPF0028"/>
    <property type="match status" value="1"/>
</dbReference>
<feature type="domain" description="PNPLA" evidence="12">
    <location>
        <begin position="434"/>
        <end position="600"/>
    </location>
</feature>
<dbReference type="SMART" id="SM00100">
    <property type="entry name" value="cNMP"/>
    <property type="match status" value="1"/>
</dbReference>
<evidence type="ECO:0000313" key="13">
    <source>
        <dbReference type="EMBL" id="CAD6191793.1"/>
    </source>
</evidence>
<evidence type="ECO:0000256" key="4">
    <source>
        <dbReference type="ARBA" id="ARBA00022801"/>
    </source>
</evidence>
<evidence type="ECO:0000256" key="2">
    <source>
        <dbReference type="ARBA" id="ARBA00006636"/>
    </source>
</evidence>
<dbReference type="InterPro" id="IPR050301">
    <property type="entry name" value="NTE"/>
</dbReference>
<dbReference type="OrthoDB" id="421051at2759"/>
<dbReference type="InterPro" id="IPR014710">
    <property type="entry name" value="RmlC-like_jellyroll"/>
</dbReference>
<feature type="compositionally biased region" description="Low complexity" evidence="10">
    <location>
        <begin position="760"/>
        <end position="784"/>
    </location>
</feature>
<sequence>MGHSVSILKENDEEDEKVGDEYQDHVKSTGIRVFPGELLPSMQLLTDERAVYSLIAESDSTLVVMRREKFSKFLESHPQVYVPIAHNILRFLSPFVRSVDFALEWLRVDSGQAIYRAGEIADTMYIVLSGRLRSVEKKTVLEEFGKGDVLGLMEMTEKKNRASTVLAVRFSQLACIPQGLLNYFKLTHPEVGVRLIQLLRKCWKQPFSVSSLPQVPADAGPTSFRHNKNLRTIALVPACADVPLVAFTCEFYNALSAHLKVLRISSTQLNARFSSNVLEKKFDFMLMQYLNVQENSYPLIIYECDFGPTAWTSRCLRQADAVIVVGLGDRPPEDQALATQLLAANERVIRSNKELVILWPDKTRSPSNTGKWLRYSFFSGHHHVRAPERMYQFGTNCDEKTIIKYYEKHVFGVTDPLSDFARLARIFTGNAVGIVLGGGGARGAAHAGVMRAILEQGIPVDLIGGTSIGSLFAGMFAGSPNKKAFQRFHDFFSAINVLWRTIFLDLTYAHSAFLTGVRFNRVVEDQFKKTEIEDLWISYFCVSTDLTTSKMRIHRSGLLWPLVRASMTIAGYLPPLCDPSDGHLLVDGAYVNNLPADVMRSLGARVVIAVDVGVTDKNLGTNYGVSLNGFWVLFKKIFPLGEPIKVLNMSEIQNRLAFVCCEKQLEEIKKAPYCHYFRPPIESFDPSDFSQFNVAADIGYAYAITRLKDLMSNEKTRAELLGSVVQTFFERRRFVPNMRDKFTRMAASISKVPRLPLTCSSSSDLSQKGSSKSDSESTNSTQFS</sequence>
<accession>A0A8S1H7W3</accession>
<dbReference type="Pfam" id="PF01734">
    <property type="entry name" value="Patatin"/>
    <property type="match status" value="1"/>
</dbReference>
<comment type="similarity">
    <text evidence="2">Belongs to the NTE family.</text>
</comment>
<dbReference type="GO" id="GO:0016020">
    <property type="term" value="C:membrane"/>
    <property type="evidence" value="ECO:0007669"/>
    <property type="project" value="UniProtKB-SubCell"/>
</dbReference>
<keyword evidence="4 9" id="KW-0378">Hydrolase</keyword>
<protein>
    <recommendedName>
        <fullName evidence="15">Neuropathy target esterase sws</fullName>
    </recommendedName>
</protein>
<comment type="subcellular location">
    <subcellularLocation>
        <location evidence="1">Membrane</location>
    </subcellularLocation>
</comment>
<evidence type="ECO:0000256" key="7">
    <source>
        <dbReference type="ARBA" id="ARBA00023098"/>
    </source>
</evidence>
<dbReference type="Gene3D" id="3.40.1090.10">
    <property type="entry name" value="Cytosolic phospholipase A2 catalytic domain"/>
    <property type="match status" value="1"/>
</dbReference>
<dbReference type="EMBL" id="CAJGYM010000023">
    <property type="protein sequence ID" value="CAD6191793.1"/>
    <property type="molecule type" value="Genomic_DNA"/>
</dbReference>
<feature type="region of interest" description="Disordered" evidence="10">
    <location>
        <begin position="758"/>
        <end position="784"/>
    </location>
</feature>
<feature type="short sequence motif" description="GXGXXG" evidence="9">
    <location>
        <begin position="438"/>
        <end position="443"/>
    </location>
</feature>
<keyword evidence="5 9" id="KW-0442">Lipid degradation</keyword>
<dbReference type="SUPFAM" id="SSF52151">
    <property type="entry name" value="FabD/lysophospholipase-like"/>
    <property type="match status" value="1"/>
</dbReference>
<gene>
    <name evidence="13" type="ORF">CAUJ_LOCUS7712</name>
</gene>
<evidence type="ECO:0000256" key="5">
    <source>
        <dbReference type="ARBA" id="ARBA00022963"/>
    </source>
</evidence>
<evidence type="ECO:0000256" key="6">
    <source>
        <dbReference type="ARBA" id="ARBA00022989"/>
    </source>
</evidence>
<dbReference type="InterPro" id="IPR016035">
    <property type="entry name" value="Acyl_Trfase/lysoPLipase"/>
</dbReference>
<dbReference type="PANTHER" id="PTHR14226:SF21">
    <property type="entry name" value="PATATIN-LIKE PHOSPHOLIPASE DOMAIN-CONTAINING PROTEIN M110.7-RELATED"/>
    <property type="match status" value="1"/>
</dbReference>
<organism evidence="13 14">
    <name type="scientific">Caenorhabditis auriculariae</name>
    <dbReference type="NCBI Taxonomy" id="2777116"/>
    <lineage>
        <taxon>Eukaryota</taxon>
        <taxon>Metazoa</taxon>
        <taxon>Ecdysozoa</taxon>
        <taxon>Nematoda</taxon>
        <taxon>Chromadorea</taxon>
        <taxon>Rhabditida</taxon>
        <taxon>Rhabditina</taxon>
        <taxon>Rhabditomorpha</taxon>
        <taxon>Rhabditoidea</taxon>
        <taxon>Rhabditidae</taxon>
        <taxon>Peloderinae</taxon>
        <taxon>Caenorhabditis</taxon>
    </lineage>
</organism>
<evidence type="ECO:0000256" key="3">
    <source>
        <dbReference type="ARBA" id="ARBA00022692"/>
    </source>
</evidence>
<keyword evidence="14" id="KW-1185">Reference proteome</keyword>
<dbReference type="Proteomes" id="UP000835052">
    <property type="component" value="Unassembled WGS sequence"/>
</dbReference>
<evidence type="ECO:0008006" key="15">
    <source>
        <dbReference type="Google" id="ProtNLM"/>
    </source>
</evidence>
<comment type="caution">
    <text evidence="13">The sequence shown here is derived from an EMBL/GenBank/DDBJ whole genome shotgun (WGS) entry which is preliminary data.</text>
</comment>
<dbReference type="Gene3D" id="2.60.120.10">
    <property type="entry name" value="Jelly Rolls"/>
    <property type="match status" value="2"/>
</dbReference>
<feature type="domain" description="Cyclic nucleotide-binding" evidence="11">
    <location>
        <begin position="102"/>
        <end position="176"/>
    </location>
</feature>
<evidence type="ECO:0000256" key="8">
    <source>
        <dbReference type="ARBA" id="ARBA00023136"/>
    </source>
</evidence>
<dbReference type="AlphaFoldDB" id="A0A8S1H7W3"/>
<dbReference type="GO" id="GO:0046470">
    <property type="term" value="P:phosphatidylcholine metabolic process"/>
    <property type="evidence" value="ECO:0007669"/>
    <property type="project" value="InterPro"/>
</dbReference>
<dbReference type="SUPFAM" id="SSF51206">
    <property type="entry name" value="cAMP-binding domain-like"/>
    <property type="match status" value="2"/>
</dbReference>
<keyword evidence="8" id="KW-0472">Membrane</keyword>
<feature type="active site" description="Nucleophile" evidence="9">
    <location>
        <position position="467"/>
    </location>
</feature>
<name>A0A8S1H7W3_9PELO</name>
<evidence type="ECO:0000256" key="10">
    <source>
        <dbReference type="SAM" id="MobiDB-lite"/>
    </source>
</evidence>